<evidence type="ECO:0008006" key="5">
    <source>
        <dbReference type="Google" id="ProtNLM"/>
    </source>
</evidence>
<organism evidence="3 4">
    <name type="scientific">Heterodera schachtii</name>
    <name type="common">Sugarbeet cyst nematode worm</name>
    <name type="synonym">Tylenchus schachtii</name>
    <dbReference type="NCBI Taxonomy" id="97005"/>
    <lineage>
        <taxon>Eukaryota</taxon>
        <taxon>Metazoa</taxon>
        <taxon>Ecdysozoa</taxon>
        <taxon>Nematoda</taxon>
        <taxon>Chromadorea</taxon>
        <taxon>Rhabditida</taxon>
        <taxon>Tylenchina</taxon>
        <taxon>Tylenchomorpha</taxon>
        <taxon>Tylenchoidea</taxon>
        <taxon>Heteroderidae</taxon>
        <taxon>Heteroderinae</taxon>
        <taxon>Heterodera</taxon>
    </lineage>
</organism>
<keyword evidence="4" id="KW-1185">Reference proteome</keyword>
<name>A0ABD2IGS1_HETSC</name>
<keyword evidence="2" id="KW-0812">Transmembrane</keyword>
<feature type="transmembrane region" description="Helical" evidence="2">
    <location>
        <begin position="608"/>
        <end position="631"/>
    </location>
</feature>
<gene>
    <name evidence="3" type="ORF">niasHS_013487</name>
</gene>
<feature type="region of interest" description="Disordered" evidence="1">
    <location>
        <begin position="732"/>
        <end position="760"/>
    </location>
</feature>
<dbReference type="Proteomes" id="UP001620645">
    <property type="component" value="Unassembled WGS sequence"/>
</dbReference>
<dbReference type="EMBL" id="JBICCN010000330">
    <property type="protein sequence ID" value="KAL3076691.1"/>
    <property type="molecule type" value="Genomic_DNA"/>
</dbReference>
<proteinExistence type="predicted"/>
<feature type="compositionally biased region" description="Polar residues" evidence="1">
    <location>
        <begin position="693"/>
        <end position="720"/>
    </location>
</feature>
<comment type="caution">
    <text evidence="3">The sequence shown here is derived from an EMBL/GenBank/DDBJ whole genome shotgun (WGS) entry which is preliminary data.</text>
</comment>
<feature type="region of interest" description="Disordered" evidence="1">
    <location>
        <begin position="659"/>
        <end position="720"/>
    </location>
</feature>
<dbReference type="AlphaFoldDB" id="A0ABD2IGS1"/>
<keyword evidence="2" id="KW-1133">Transmembrane helix</keyword>
<evidence type="ECO:0000256" key="2">
    <source>
        <dbReference type="SAM" id="Phobius"/>
    </source>
</evidence>
<evidence type="ECO:0000313" key="4">
    <source>
        <dbReference type="Proteomes" id="UP001620645"/>
    </source>
</evidence>
<reference evidence="3 4" key="1">
    <citation type="submission" date="2024-10" db="EMBL/GenBank/DDBJ databases">
        <authorList>
            <person name="Kim D."/>
        </authorList>
    </citation>
    <scope>NUCLEOTIDE SEQUENCE [LARGE SCALE GENOMIC DNA]</scope>
    <source>
        <strain evidence="3">Taebaek</strain>
    </source>
</reference>
<keyword evidence="2" id="KW-0472">Membrane</keyword>
<evidence type="ECO:0000313" key="3">
    <source>
        <dbReference type="EMBL" id="KAL3076691.1"/>
    </source>
</evidence>
<protein>
    <recommendedName>
        <fullName evidence="5">Fibronectin type-III domain-containing protein</fullName>
    </recommendedName>
</protein>
<accession>A0ABD2IGS1</accession>
<evidence type="ECO:0000256" key="1">
    <source>
        <dbReference type="SAM" id="MobiDB-lite"/>
    </source>
</evidence>
<sequence>MGAPDKATFTNTTSSRSGSLMKNFPTRRFSFFAFLFFFPSQPFVAFELLPFMQIDNQFYLRLAQCQTKCAEKYGISDSIRSLDGNLRPFLNWSSPLVELCHIGCLDSDIPPMASQQQSLGTDQHPSSLAFRQGQLFFRQTAPGNPFLASAPIASELQILRVRPLCSQRISSPEELLKSTPFSAVMAIDMAKESGRRTEQPLRFVIQWRRKVRGIQTSVEAEEEEQQTKESKWITASIEFDRTFHVTGIRAGHFHQFSVQLVSPLGPVGPTVRSHWLNFDAIIEQFEPDGPMRRVSLQFFARYNMDNGVAALVRWRRDGDGQKQSEGGQTQKAMLPSRLKRHYRYFRDSSQSPTQFERGTVTEHAAEGVHELREVSEFRAMDGDDAPEGSFRETSEIAAIVFPTCRLQIEWANKSTKTVEEFELDGSDGFLLRHLAFNSEYSVRLLPLNSSSADHSSSPHWLSLHGTFLSMHCSQVYGSGSLECDPEPVRELTVVPSVENGTALISWERPEELGNILLYEVTVEAVPEVNPDEQCQVKPSARIVSAQSNSVLFSLPQNAICEFLVQVLVYDLLGRDASSQQRFSFIPLGVSLWSQPSPMQFLVHLDGSVLALLSVIIFVPVAAMVTLICTFSRQNTRRKAIRQKLPGGIEFGRKSAKGLEVKKLTKKQKRKGRGADKSEEAEDEEQRRNAKPKQCNSPQSTLTTESSIIGGTSATMAPQQGMENSQNIGRQMEKHGERTTGGMAIWTDTMRSKTEPNGAIV</sequence>